<evidence type="ECO:0000313" key="1">
    <source>
        <dbReference type="EMBL" id="EGT54711.1"/>
    </source>
</evidence>
<dbReference type="AlphaFoldDB" id="G0N7I0"/>
<organism evidence="2">
    <name type="scientific">Caenorhabditis brenneri</name>
    <name type="common">Nematode worm</name>
    <dbReference type="NCBI Taxonomy" id="135651"/>
    <lineage>
        <taxon>Eukaryota</taxon>
        <taxon>Metazoa</taxon>
        <taxon>Ecdysozoa</taxon>
        <taxon>Nematoda</taxon>
        <taxon>Chromadorea</taxon>
        <taxon>Rhabditida</taxon>
        <taxon>Rhabditina</taxon>
        <taxon>Rhabditomorpha</taxon>
        <taxon>Rhabditoidea</taxon>
        <taxon>Rhabditidae</taxon>
        <taxon>Peloderinae</taxon>
        <taxon>Caenorhabditis</taxon>
    </lineage>
</organism>
<dbReference type="EMBL" id="GL379847">
    <property type="protein sequence ID" value="EGT54711.1"/>
    <property type="molecule type" value="Genomic_DNA"/>
</dbReference>
<dbReference type="InParanoid" id="G0N7I0"/>
<keyword evidence="2" id="KW-1185">Reference proteome</keyword>
<dbReference type="Proteomes" id="UP000008068">
    <property type="component" value="Unassembled WGS sequence"/>
</dbReference>
<reference evidence="2" key="1">
    <citation type="submission" date="2011-07" db="EMBL/GenBank/DDBJ databases">
        <authorList>
            <consortium name="Caenorhabditis brenneri Sequencing and Analysis Consortium"/>
            <person name="Wilson R.K."/>
        </authorList>
    </citation>
    <scope>NUCLEOTIDE SEQUENCE [LARGE SCALE GENOMIC DNA]</scope>
    <source>
        <strain evidence="2">PB2801</strain>
    </source>
</reference>
<name>G0N7I0_CAEBE</name>
<sequence>MIKDFKLKNPEKYEALPQEDNLTATLEFSGYGMSRREKLE</sequence>
<proteinExistence type="predicted"/>
<protein>
    <submittedName>
        <fullName evidence="1">Uncharacterized protein</fullName>
    </submittedName>
</protein>
<dbReference type="HOGENOM" id="CLU_3299867_0_0_1"/>
<accession>G0N7I0</accession>
<evidence type="ECO:0000313" key="2">
    <source>
        <dbReference type="Proteomes" id="UP000008068"/>
    </source>
</evidence>
<gene>
    <name evidence="1" type="ORF">CAEBREN_00191</name>
</gene>